<evidence type="ECO:0000313" key="1">
    <source>
        <dbReference type="EMBL" id="PMD61903.1"/>
    </source>
</evidence>
<sequence length="74" mass="8118">MDAIQVDNEGGTGGFGSAVDFHKVLHSIVAGDEKLLNEKMRDELFCPQLKPEGQKHVVTLYECRAKEGLVSFAL</sequence>
<accession>A0A2J6TFW6</accession>
<name>A0A2J6TFW6_9HELO</name>
<dbReference type="GeneID" id="36587959"/>
<organism evidence="1 2">
    <name type="scientific">Hyaloscypha bicolor E</name>
    <dbReference type="NCBI Taxonomy" id="1095630"/>
    <lineage>
        <taxon>Eukaryota</taxon>
        <taxon>Fungi</taxon>
        <taxon>Dikarya</taxon>
        <taxon>Ascomycota</taxon>
        <taxon>Pezizomycotina</taxon>
        <taxon>Leotiomycetes</taxon>
        <taxon>Helotiales</taxon>
        <taxon>Hyaloscyphaceae</taxon>
        <taxon>Hyaloscypha</taxon>
        <taxon>Hyaloscypha bicolor</taxon>
    </lineage>
</organism>
<gene>
    <name evidence="1" type="ORF">K444DRAFT_611123</name>
</gene>
<protein>
    <submittedName>
        <fullName evidence="1">Uncharacterized protein</fullName>
    </submittedName>
</protein>
<proteinExistence type="predicted"/>
<dbReference type="RefSeq" id="XP_024738807.1">
    <property type="nucleotide sequence ID" value="XM_024879882.1"/>
</dbReference>
<evidence type="ECO:0000313" key="2">
    <source>
        <dbReference type="Proteomes" id="UP000235371"/>
    </source>
</evidence>
<dbReference type="Proteomes" id="UP000235371">
    <property type="component" value="Unassembled WGS sequence"/>
</dbReference>
<feature type="non-terminal residue" evidence="1">
    <location>
        <position position="74"/>
    </location>
</feature>
<dbReference type="InParanoid" id="A0A2J6TFW6"/>
<dbReference type="AlphaFoldDB" id="A0A2J6TFW6"/>
<keyword evidence="2" id="KW-1185">Reference proteome</keyword>
<reference evidence="1 2" key="1">
    <citation type="submission" date="2016-04" db="EMBL/GenBank/DDBJ databases">
        <title>A degradative enzymes factory behind the ericoid mycorrhizal symbiosis.</title>
        <authorList>
            <consortium name="DOE Joint Genome Institute"/>
            <person name="Martino E."/>
            <person name="Morin E."/>
            <person name="Grelet G."/>
            <person name="Kuo A."/>
            <person name="Kohler A."/>
            <person name="Daghino S."/>
            <person name="Barry K."/>
            <person name="Choi C."/>
            <person name="Cichocki N."/>
            <person name="Clum A."/>
            <person name="Copeland A."/>
            <person name="Hainaut M."/>
            <person name="Haridas S."/>
            <person name="Labutti K."/>
            <person name="Lindquist E."/>
            <person name="Lipzen A."/>
            <person name="Khouja H.-R."/>
            <person name="Murat C."/>
            <person name="Ohm R."/>
            <person name="Olson A."/>
            <person name="Spatafora J."/>
            <person name="Veneault-Fourrey C."/>
            <person name="Henrissat B."/>
            <person name="Grigoriev I."/>
            <person name="Martin F."/>
            <person name="Perotto S."/>
        </authorList>
    </citation>
    <scope>NUCLEOTIDE SEQUENCE [LARGE SCALE GENOMIC DNA]</scope>
    <source>
        <strain evidence="1 2">E</strain>
    </source>
</reference>
<dbReference type="EMBL" id="KZ613785">
    <property type="protein sequence ID" value="PMD61903.1"/>
    <property type="molecule type" value="Genomic_DNA"/>
</dbReference>